<evidence type="ECO:0000256" key="4">
    <source>
        <dbReference type="ARBA" id="ARBA00023136"/>
    </source>
</evidence>
<accession>A0AAV3XIE3</accession>
<proteinExistence type="predicted"/>
<gene>
    <name evidence="7" type="ORF">MiSe_53050</name>
</gene>
<feature type="domain" description="O-antigen ligase-related" evidence="6">
    <location>
        <begin position="197"/>
        <end position="343"/>
    </location>
</feature>
<feature type="transmembrane region" description="Helical" evidence="5">
    <location>
        <begin position="53"/>
        <end position="71"/>
    </location>
</feature>
<dbReference type="AlphaFoldDB" id="A0AAV3XIE3"/>
<feature type="transmembrane region" description="Helical" evidence="5">
    <location>
        <begin position="186"/>
        <end position="207"/>
    </location>
</feature>
<protein>
    <submittedName>
        <fullName evidence="7">O-antigen polymerase</fullName>
    </submittedName>
</protein>
<feature type="transmembrane region" description="Helical" evidence="5">
    <location>
        <begin position="83"/>
        <end position="104"/>
    </location>
</feature>
<feature type="transmembrane region" description="Helical" evidence="5">
    <location>
        <begin position="368"/>
        <end position="386"/>
    </location>
</feature>
<evidence type="ECO:0000256" key="2">
    <source>
        <dbReference type="ARBA" id="ARBA00022692"/>
    </source>
</evidence>
<dbReference type="InterPro" id="IPR051533">
    <property type="entry name" value="WaaL-like"/>
</dbReference>
<keyword evidence="8" id="KW-1185">Reference proteome</keyword>
<evidence type="ECO:0000256" key="3">
    <source>
        <dbReference type="ARBA" id="ARBA00022989"/>
    </source>
</evidence>
<dbReference type="GO" id="GO:0016020">
    <property type="term" value="C:membrane"/>
    <property type="evidence" value="ECO:0007669"/>
    <property type="project" value="UniProtKB-SubCell"/>
</dbReference>
<keyword evidence="2 5" id="KW-0812">Transmembrane</keyword>
<dbReference type="PANTHER" id="PTHR37422:SF13">
    <property type="entry name" value="LIPOPOLYSACCHARIDE BIOSYNTHESIS PROTEIN PA4999-RELATED"/>
    <property type="match status" value="1"/>
</dbReference>
<comment type="subcellular location">
    <subcellularLocation>
        <location evidence="1">Membrane</location>
        <topology evidence="1">Multi-pass membrane protein</topology>
    </subcellularLocation>
</comment>
<name>A0AAV3XIE3_9CYAN</name>
<dbReference type="Proteomes" id="UP001050975">
    <property type="component" value="Unassembled WGS sequence"/>
</dbReference>
<feature type="transmembrane region" description="Helical" evidence="5">
    <location>
        <begin position="219"/>
        <end position="249"/>
    </location>
</feature>
<sequence length="425" mass="46979">MPALAALPLVAAILIALKQQFNTIIRRPLNWGIAIFSQGLVITATLAFKPSEAFLGLANFLPYFLLFVTFSELIQTPFQLRRIAWILVIPSVPIVILGLGQLFLNWSISGSLANILGSAIAPNGNPPGRMASVFMYANIFAAYLTITFILALGLLIEKLLIANRSSLIANSKENPQLPITNYPLPITHYQSLFLSIAVLGNAIALILTNSRNGWGIAALASLAFALYLGWRWLVTVVAGITGTILWSAFGPDPIRQWLRAIVPAFFWARLTDDMFPNRPVALMRVTQWQFVASMIQQRPWTGWGLRNFTPLYEAKMHLWLGHPHNLFLMLTAETGIPATILFCSLVGWVVAQGVLLLKNWSGESGGKLIFFSYLVAFVGCILFNTVDVTLFDFRVNTFGWLMLAAIWGVVNCIQVKIGDASVSKR</sequence>
<feature type="transmembrane region" description="Helical" evidence="5">
    <location>
        <begin position="28"/>
        <end position="48"/>
    </location>
</feature>
<evidence type="ECO:0000256" key="5">
    <source>
        <dbReference type="SAM" id="Phobius"/>
    </source>
</evidence>
<keyword evidence="4 5" id="KW-0472">Membrane</keyword>
<evidence type="ECO:0000256" key="1">
    <source>
        <dbReference type="ARBA" id="ARBA00004141"/>
    </source>
</evidence>
<dbReference type="PANTHER" id="PTHR37422">
    <property type="entry name" value="TEICHURONIC ACID BIOSYNTHESIS PROTEIN TUAE"/>
    <property type="match status" value="1"/>
</dbReference>
<feature type="transmembrane region" description="Helical" evidence="5">
    <location>
        <begin position="133"/>
        <end position="156"/>
    </location>
</feature>
<feature type="transmembrane region" description="Helical" evidence="5">
    <location>
        <begin position="398"/>
        <end position="417"/>
    </location>
</feature>
<reference evidence="7" key="1">
    <citation type="submission" date="2019-10" db="EMBL/GenBank/DDBJ databases">
        <title>Draft genome sequece of Microseira wollei NIES-4236.</title>
        <authorList>
            <person name="Yamaguchi H."/>
            <person name="Suzuki S."/>
            <person name="Kawachi M."/>
        </authorList>
    </citation>
    <scope>NUCLEOTIDE SEQUENCE</scope>
    <source>
        <strain evidence="7">NIES-4236</strain>
    </source>
</reference>
<feature type="transmembrane region" description="Helical" evidence="5">
    <location>
        <begin position="336"/>
        <end position="356"/>
    </location>
</feature>
<evidence type="ECO:0000313" key="7">
    <source>
        <dbReference type="EMBL" id="GET40496.1"/>
    </source>
</evidence>
<organism evidence="7 8">
    <name type="scientific">Microseira wollei NIES-4236</name>
    <dbReference type="NCBI Taxonomy" id="2530354"/>
    <lineage>
        <taxon>Bacteria</taxon>
        <taxon>Bacillati</taxon>
        <taxon>Cyanobacteriota</taxon>
        <taxon>Cyanophyceae</taxon>
        <taxon>Oscillatoriophycideae</taxon>
        <taxon>Aerosakkonematales</taxon>
        <taxon>Aerosakkonemataceae</taxon>
        <taxon>Microseira</taxon>
    </lineage>
</organism>
<evidence type="ECO:0000259" key="6">
    <source>
        <dbReference type="Pfam" id="PF04932"/>
    </source>
</evidence>
<comment type="caution">
    <text evidence="7">The sequence shown here is derived from an EMBL/GenBank/DDBJ whole genome shotgun (WGS) entry which is preliminary data.</text>
</comment>
<keyword evidence="3 5" id="KW-1133">Transmembrane helix</keyword>
<evidence type="ECO:0000313" key="8">
    <source>
        <dbReference type="Proteomes" id="UP001050975"/>
    </source>
</evidence>
<dbReference type="Pfam" id="PF04932">
    <property type="entry name" value="Wzy_C"/>
    <property type="match status" value="1"/>
</dbReference>
<dbReference type="InterPro" id="IPR007016">
    <property type="entry name" value="O-antigen_ligase-rel_domated"/>
</dbReference>
<dbReference type="EMBL" id="BLAY01000092">
    <property type="protein sequence ID" value="GET40496.1"/>
    <property type="molecule type" value="Genomic_DNA"/>
</dbReference>